<dbReference type="Proteomes" id="UP001208570">
    <property type="component" value="Unassembled WGS sequence"/>
</dbReference>
<feature type="modified residue" description="N6-(pyridoxal phosphate)lysine" evidence="6">
    <location>
        <position position="321"/>
    </location>
</feature>
<dbReference type="GO" id="GO:0016831">
    <property type="term" value="F:carboxy-lyase activity"/>
    <property type="evidence" value="ECO:0007669"/>
    <property type="project" value="UniProtKB-KW"/>
</dbReference>
<organism evidence="9 10">
    <name type="scientific">Paralvinella palmiformis</name>
    <dbReference type="NCBI Taxonomy" id="53620"/>
    <lineage>
        <taxon>Eukaryota</taxon>
        <taxon>Metazoa</taxon>
        <taxon>Spiralia</taxon>
        <taxon>Lophotrochozoa</taxon>
        <taxon>Annelida</taxon>
        <taxon>Polychaeta</taxon>
        <taxon>Sedentaria</taxon>
        <taxon>Canalipalpata</taxon>
        <taxon>Terebellida</taxon>
        <taxon>Terebelliformia</taxon>
        <taxon>Alvinellidae</taxon>
        <taxon>Paralvinella</taxon>
    </lineage>
</organism>
<evidence type="ECO:0000313" key="10">
    <source>
        <dbReference type="Proteomes" id="UP001208570"/>
    </source>
</evidence>
<evidence type="ECO:0000256" key="7">
    <source>
        <dbReference type="RuleBase" id="RU000382"/>
    </source>
</evidence>
<dbReference type="Gene3D" id="3.40.640.10">
    <property type="entry name" value="Type I PLP-dependent aspartate aminotransferase-like (Major domain)"/>
    <property type="match status" value="1"/>
</dbReference>
<dbReference type="GO" id="GO:0030170">
    <property type="term" value="F:pyridoxal phosphate binding"/>
    <property type="evidence" value="ECO:0007669"/>
    <property type="project" value="InterPro"/>
</dbReference>
<protein>
    <submittedName>
        <fullName evidence="9">Uncharacterized protein</fullName>
    </submittedName>
</protein>
<evidence type="ECO:0000256" key="4">
    <source>
        <dbReference type="ARBA" id="ARBA00022898"/>
    </source>
</evidence>
<evidence type="ECO:0000256" key="2">
    <source>
        <dbReference type="ARBA" id="ARBA00009533"/>
    </source>
</evidence>
<gene>
    <name evidence="9" type="ORF">LSH36_644g01104</name>
</gene>
<dbReference type="SUPFAM" id="SSF53383">
    <property type="entry name" value="PLP-dependent transferases"/>
    <property type="match status" value="1"/>
</dbReference>
<dbReference type="PANTHER" id="PTHR45677:SF8">
    <property type="entry name" value="CYSTEINE SULFINIC ACID DECARBOXYLASE"/>
    <property type="match status" value="1"/>
</dbReference>
<accession>A0AAD9J3Z6</accession>
<comment type="similarity">
    <text evidence="2 7">Belongs to the group II decarboxylase family.</text>
</comment>
<reference evidence="9" key="1">
    <citation type="journal article" date="2023" name="Mol. Biol. Evol.">
        <title>Third-Generation Sequencing Reveals the Adaptive Role of the Epigenome in Three Deep-Sea Polychaetes.</title>
        <authorList>
            <person name="Perez M."/>
            <person name="Aroh O."/>
            <person name="Sun Y."/>
            <person name="Lan Y."/>
            <person name="Juniper S.K."/>
            <person name="Young C.R."/>
            <person name="Angers B."/>
            <person name="Qian P.Y."/>
        </authorList>
    </citation>
    <scope>NUCLEOTIDE SEQUENCE</scope>
    <source>
        <strain evidence="9">P08H-3</strain>
    </source>
</reference>
<dbReference type="CDD" id="cd06450">
    <property type="entry name" value="DOPA_deC_like"/>
    <property type="match status" value="1"/>
</dbReference>
<sequence length="573" mass="65183">MSANLSDGLQNGFSPDQRNGTKNGTILYNGEKRAHFLKRVFQIILEDGVEKGTDVNSKVVEFVHPEILEKLIDLSIPESVTPDDRLLELCRETIRYSVKTGHRRFFNQLYSGLDQYGLAGSWLTDTVNTSQYTYEVAPVFTLMENVVLKHMATLAGYQGFDGIFCPGGSISNLYGINLARYRMFPEIKEEGMHALPKMCLFTSKQGHYSIKKSTALLGIGLKYMIEVDCDETGQMDPVALEKAIVKAECEGLTPFFVNATAGTTVSGAYDPLETIADVCKRHNIWMHVDCCWGGGALLSRKYRHLLKGIELSDSMSWNPHKMMGAPLQCCAFLTKHEQDKCYDVSYDTGDKVIIINRLYILHGSRKKITRKTDKTKAKLDKRSSLVIPEKSPLRNCVLDHTSLPPEFESRRGHIFEGRFIFDFASLPLEAIQCGRKVDVFKIWLMWKAKGDLGFEQLMDNIFDNSRYLVEHLKITEGFKLVFRKPQCTNVCFWYIPICLRDQEETPDWWAKLGKVAPLIKEKMVLKGSLLVGYQPLDHRVNFFRMVISNAETTKEDMEFAIAEIDRLGRDIVV</sequence>
<keyword evidence="5 7" id="KW-0456">Lyase</keyword>
<comment type="caution">
    <text evidence="9">The sequence shown here is derived from an EMBL/GenBank/DDBJ whole genome shotgun (WGS) entry which is preliminary data.</text>
</comment>
<name>A0AAD9J3Z6_9ANNE</name>
<dbReference type="GO" id="GO:0005737">
    <property type="term" value="C:cytoplasm"/>
    <property type="evidence" value="ECO:0007669"/>
    <property type="project" value="TreeGrafter"/>
</dbReference>
<keyword evidence="4 6" id="KW-0663">Pyridoxal phosphate</keyword>
<evidence type="ECO:0000256" key="5">
    <source>
        <dbReference type="ARBA" id="ARBA00023239"/>
    </source>
</evidence>
<dbReference type="GO" id="GO:0019752">
    <property type="term" value="P:carboxylic acid metabolic process"/>
    <property type="evidence" value="ECO:0007669"/>
    <property type="project" value="InterPro"/>
</dbReference>
<evidence type="ECO:0000256" key="1">
    <source>
        <dbReference type="ARBA" id="ARBA00001933"/>
    </source>
</evidence>
<evidence type="ECO:0000313" key="9">
    <source>
        <dbReference type="EMBL" id="KAK2145964.1"/>
    </source>
</evidence>
<proteinExistence type="inferred from homology"/>
<keyword evidence="10" id="KW-1185">Reference proteome</keyword>
<evidence type="ECO:0000256" key="8">
    <source>
        <dbReference type="SAM" id="MobiDB-lite"/>
    </source>
</evidence>
<dbReference type="PROSITE" id="PS00392">
    <property type="entry name" value="DDC_GAD_HDC_YDC"/>
    <property type="match status" value="1"/>
</dbReference>
<dbReference type="PANTHER" id="PTHR45677">
    <property type="entry name" value="GLUTAMATE DECARBOXYLASE-RELATED"/>
    <property type="match status" value="1"/>
</dbReference>
<dbReference type="InterPro" id="IPR015424">
    <property type="entry name" value="PyrdxlP-dep_Trfase"/>
</dbReference>
<dbReference type="EMBL" id="JAODUP010000644">
    <property type="protein sequence ID" value="KAK2145964.1"/>
    <property type="molecule type" value="Genomic_DNA"/>
</dbReference>
<dbReference type="InterPro" id="IPR002129">
    <property type="entry name" value="PyrdxlP-dep_de-COase"/>
</dbReference>
<dbReference type="Gene3D" id="3.90.1150.170">
    <property type="match status" value="2"/>
</dbReference>
<dbReference type="InterPro" id="IPR021115">
    <property type="entry name" value="Pyridoxal-P_BS"/>
</dbReference>
<keyword evidence="3" id="KW-0210">Decarboxylase</keyword>
<comment type="cofactor">
    <cofactor evidence="1 6 7">
        <name>pyridoxal 5'-phosphate</name>
        <dbReference type="ChEBI" id="CHEBI:597326"/>
    </cofactor>
</comment>
<dbReference type="AlphaFoldDB" id="A0AAD9J3Z6"/>
<evidence type="ECO:0000256" key="6">
    <source>
        <dbReference type="PIRSR" id="PIRSR602129-50"/>
    </source>
</evidence>
<feature type="region of interest" description="Disordered" evidence="8">
    <location>
        <begin position="1"/>
        <end position="24"/>
    </location>
</feature>
<dbReference type="InterPro" id="IPR015421">
    <property type="entry name" value="PyrdxlP-dep_Trfase_major"/>
</dbReference>
<evidence type="ECO:0000256" key="3">
    <source>
        <dbReference type="ARBA" id="ARBA00022793"/>
    </source>
</evidence>
<dbReference type="Pfam" id="PF00282">
    <property type="entry name" value="Pyridoxal_deC"/>
    <property type="match status" value="2"/>
</dbReference>